<sequence>MTERNWRRLATGCGLAAPTVALGAIVLATLLAAPETFTWRDRALSDMGRYGTRTVLLFNGGLILGGLLGIPFGWRLWVASRTDLERLGVVLLWGATLGLVGVGVFFLDHTEFYLATSLHGPAALLFFGLAPVAQWVYGTGLVLAEKPRLGLASIWLGLVHPLGWLGWLLSRAGSADPMAWFAVPEFVAAVAFGSWVCLVAADRWRQDGRNDSRPTVPSR</sequence>
<dbReference type="PANTHER" id="PTHR42241:SF2">
    <property type="entry name" value="HYPOTHETICAL MEMBRANE PROTEIN, CONSERVED, DUF998 FAMILY"/>
    <property type="match status" value="1"/>
</dbReference>
<name>A0A1N7D809_9EURY</name>
<dbReference type="OrthoDB" id="103507at2157"/>
<dbReference type="Proteomes" id="UP000185936">
    <property type="component" value="Unassembled WGS sequence"/>
</dbReference>
<organism evidence="2 3">
    <name type="scientific">Natronorubrum thiooxidans</name>
    <dbReference type="NCBI Taxonomy" id="308853"/>
    <lineage>
        <taxon>Archaea</taxon>
        <taxon>Methanobacteriati</taxon>
        <taxon>Methanobacteriota</taxon>
        <taxon>Stenosarchaea group</taxon>
        <taxon>Halobacteria</taxon>
        <taxon>Halobacteriales</taxon>
        <taxon>Natrialbaceae</taxon>
        <taxon>Natronorubrum</taxon>
    </lineage>
</organism>
<evidence type="ECO:0000313" key="3">
    <source>
        <dbReference type="Proteomes" id="UP000185936"/>
    </source>
</evidence>
<reference evidence="3" key="1">
    <citation type="submission" date="2017-01" db="EMBL/GenBank/DDBJ databases">
        <authorList>
            <person name="Varghese N."/>
            <person name="Submissions S."/>
        </authorList>
    </citation>
    <scope>NUCLEOTIDE SEQUENCE [LARGE SCALE GENOMIC DNA]</scope>
    <source>
        <strain evidence="3">type strain: HArc-</strain>
    </source>
</reference>
<keyword evidence="1" id="KW-0812">Transmembrane</keyword>
<dbReference type="STRING" id="308853.SAMN05421752_10244"/>
<accession>A0A1N7D809</accession>
<feature type="transmembrane region" description="Helical" evidence="1">
    <location>
        <begin position="149"/>
        <end position="167"/>
    </location>
</feature>
<keyword evidence="1" id="KW-0472">Membrane</keyword>
<dbReference type="AlphaFoldDB" id="A0A1N7D809"/>
<feature type="transmembrane region" description="Helical" evidence="1">
    <location>
        <begin position="89"/>
        <end position="107"/>
    </location>
</feature>
<keyword evidence="3" id="KW-1185">Reference proteome</keyword>
<feature type="transmembrane region" description="Helical" evidence="1">
    <location>
        <begin position="179"/>
        <end position="201"/>
    </location>
</feature>
<proteinExistence type="predicted"/>
<dbReference type="Pfam" id="PF06197">
    <property type="entry name" value="DUF998"/>
    <property type="match status" value="1"/>
</dbReference>
<feature type="transmembrane region" description="Helical" evidence="1">
    <location>
        <begin position="113"/>
        <end position="137"/>
    </location>
</feature>
<protein>
    <submittedName>
        <fullName evidence="2">Hypothetical membrane protein</fullName>
    </submittedName>
</protein>
<evidence type="ECO:0000313" key="2">
    <source>
        <dbReference type="EMBL" id="SIR71855.1"/>
    </source>
</evidence>
<keyword evidence="1" id="KW-1133">Transmembrane helix</keyword>
<feature type="transmembrane region" description="Helical" evidence="1">
    <location>
        <begin position="56"/>
        <end position="77"/>
    </location>
</feature>
<dbReference type="PANTHER" id="PTHR42241">
    <property type="entry name" value="HYPOTHETICAL MEMBRANE PROTEIN, CONSERVED, DUF998 FAMILY"/>
    <property type="match status" value="1"/>
</dbReference>
<dbReference type="InterPro" id="IPR009339">
    <property type="entry name" value="DUF998"/>
</dbReference>
<dbReference type="RefSeq" id="WP_076607758.1">
    <property type="nucleotide sequence ID" value="NZ_FTNR01000002.1"/>
</dbReference>
<gene>
    <name evidence="2" type="ORF">SAMN05421752_10244</name>
</gene>
<evidence type="ECO:0000256" key="1">
    <source>
        <dbReference type="SAM" id="Phobius"/>
    </source>
</evidence>
<dbReference type="EMBL" id="FTNR01000002">
    <property type="protein sequence ID" value="SIR71855.1"/>
    <property type="molecule type" value="Genomic_DNA"/>
</dbReference>